<dbReference type="PANTHER" id="PTHR34138">
    <property type="entry name" value="CELL SHAPE-DETERMINING PROTEIN MREC"/>
    <property type="match status" value="1"/>
</dbReference>
<evidence type="ECO:0000313" key="8">
    <source>
        <dbReference type="Proteomes" id="UP000290958"/>
    </source>
</evidence>
<dbReference type="InterPro" id="IPR055342">
    <property type="entry name" value="MreC_beta-barrel_core"/>
</dbReference>
<keyword evidence="5" id="KW-1133">Transmembrane helix</keyword>
<evidence type="ECO:0000259" key="6">
    <source>
        <dbReference type="Pfam" id="PF04085"/>
    </source>
</evidence>
<feature type="transmembrane region" description="Helical" evidence="5">
    <location>
        <begin position="20"/>
        <end position="42"/>
    </location>
</feature>
<keyword evidence="5" id="KW-0472">Membrane</keyword>
<dbReference type="GO" id="GO:0008360">
    <property type="term" value="P:regulation of cell shape"/>
    <property type="evidence" value="ECO:0007669"/>
    <property type="project" value="UniProtKB-KW"/>
</dbReference>
<dbReference type="InterPro" id="IPR042175">
    <property type="entry name" value="Cell/Rod_MreC_2"/>
</dbReference>
<dbReference type="AlphaFoldDB" id="A0A4Q1KH41"/>
<proteinExistence type="inferred from homology"/>
<name>A0A4Q1KH41_9SPHN</name>
<dbReference type="RefSeq" id="WP_129404306.1">
    <property type="nucleotide sequence ID" value="NZ_SBKP01000008.1"/>
</dbReference>
<evidence type="ECO:0000256" key="5">
    <source>
        <dbReference type="SAM" id="Phobius"/>
    </source>
</evidence>
<accession>A0A4Q1KH41</accession>
<dbReference type="OrthoDB" id="8478127at2"/>
<evidence type="ECO:0000256" key="2">
    <source>
        <dbReference type="ARBA" id="ARBA00013855"/>
    </source>
</evidence>
<dbReference type="InterPro" id="IPR042177">
    <property type="entry name" value="Cell/Rod_1"/>
</dbReference>
<keyword evidence="8" id="KW-1185">Reference proteome</keyword>
<dbReference type="EMBL" id="SBKP01000008">
    <property type="protein sequence ID" value="RXR28560.1"/>
    <property type="molecule type" value="Genomic_DNA"/>
</dbReference>
<dbReference type="Pfam" id="PF04085">
    <property type="entry name" value="MreC"/>
    <property type="match status" value="1"/>
</dbReference>
<dbReference type="Gene3D" id="2.40.10.340">
    <property type="entry name" value="Rod shape-determining protein MreC, domain 1"/>
    <property type="match status" value="1"/>
</dbReference>
<comment type="caution">
    <text evidence="7">The sequence shown here is derived from an EMBL/GenBank/DDBJ whole genome shotgun (WGS) entry which is preliminary data.</text>
</comment>
<dbReference type="InterPro" id="IPR007221">
    <property type="entry name" value="MreC"/>
</dbReference>
<dbReference type="PANTHER" id="PTHR34138:SF1">
    <property type="entry name" value="CELL SHAPE-DETERMINING PROTEIN MREC"/>
    <property type="match status" value="1"/>
</dbReference>
<sequence>MARPSSRRPGVNRRAQYGLFASYVITIACAIAGLLLVLVSVADPAGFSVLRAGAATLTSPVASALKSMVRSFGTIDEQIIAYIDAGSQNAALRRQVEANRVKLIEAEAVAQENSRLKKLLQLTQETDNKVATARMISSSSTISRRLARINTGSVAGVLAGMPVRAPEGLVGRVLIVGPRSADILLLTDSQNIVPVRRARDNIGAISTGRDDGTVEIRPLSAGANPFRPGDIVVTTGTGGIYRPNIPVAIIVALRDGYAIGVPLANPARVELVMVERAYDANIPAPVVQSKTEAPASEAAVQ</sequence>
<comment type="similarity">
    <text evidence="1">Belongs to the MreC family.</text>
</comment>
<dbReference type="Gene3D" id="2.40.10.350">
    <property type="entry name" value="Rod shape-determining protein MreC, domain 2"/>
    <property type="match status" value="1"/>
</dbReference>
<evidence type="ECO:0000256" key="4">
    <source>
        <dbReference type="ARBA" id="ARBA00032089"/>
    </source>
</evidence>
<evidence type="ECO:0000256" key="3">
    <source>
        <dbReference type="ARBA" id="ARBA00022960"/>
    </source>
</evidence>
<evidence type="ECO:0000256" key="1">
    <source>
        <dbReference type="ARBA" id="ARBA00009369"/>
    </source>
</evidence>
<protein>
    <recommendedName>
        <fullName evidence="2">Cell shape-determining protein MreC</fullName>
    </recommendedName>
    <alternativeName>
        <fullName evidence="4">Cell shape protein MreC</fullName>
    </alternativeName>
</protein>
<dbReference type="Proteomes" id="UP000290958">
    <property type="component" value="Unassembled WGS sequence"/>
</dbReference>
<evidence type="ECO:0000313" key="7">
    <source>
        <dbReference type="EMBL" id="RXR28560.1"/>
    </source>
</evidence>
<dbReference type="NCBIfam" id="NF010513">
    <property type="entry name" value="PRK13922.12-3"/>
    <property type="match status" value="1"/>
</dbReference>
<keyword evidence="5" id="KW-0812">Transmembrane</keyword>
<reference evidence="8" key="1">
    <citation type="submission" date="2019-01" db="EMBL/GenBank/DDBJ databases">
        <title>Cytophagaceae bacterium strain CAR-16.</title>
        <authorList>
            <person name="Chen W.-M."/>
        </authorList>
    </citation>
    <scope>NUCLEOTIDE SEQUENCE [LARGE SCALE GENOMIC DNA]</scope>
    <source>
        <strain evidence="8">CHR27</strain>
    </source>
</reference>
<dbReference type="PROSITE" id="PS51257">
    <property type="entry name" value="PROKAR_LIPOPROTEIN"/>
    <property type="match status" value="1"/>
</dbReference>
<gene>
    <name evidence="7" type="primary">mreC</name>
    <name evidence="7" type="ORF">EQG66_09215</name>
</gene>
<feature type="domain" description="Rod shape-determining protein MreC beta-barrel core" evidence="6">
    <location>
        <begin position="136"/>
        <end position="273"/>
    </location>
</feature>
<dbReference type="GO" id="GO:0005886">
    <property type="term" value="C:plasma membrane"/>
    <property type="evidence" value="ECO:0007669"/>
    <property type="project" value="TreeGrafter"/>
</dbReference>
<organism evidence="7 8">
    <name type="scientific">Sphingobium fluviale</name>
    <dbReference type="NCBI Taxonomy" id="2506423"/>
    <lineage>
        <taxon>Bacteria</taxon>
        <taxon>Pseudomonadati</taxon>
        <taxon>Pseudomonadota</taxon>
        <taxon>Alphaproteobacteria</taxon>
        <taxon>Sphingomonadales</taxon>
        <taxon>Sphingomonadaceae</taxon>
        <taxon>Sphingobium</taxon>
    </lineage>
</organism>
<keyword evidence="3" id="KW-0133">Cell shape</keyword>